<dbReference type="EMBL" id="MT142023">
    <property type="protein sequence ID" value="QJA73377.1"/>
    <property type="molecule type" value="Genomic_DNA"/>
</dbReference>
<dbReference type="EMBL" id="MT141395">
    <property type="protein sequence ID" value="QJA60091.1"/>
    <property type="molecule type" value="Genomic_DNA"/>
</dbReference>
<gene>
    <name evidence="2" type="ORF">MM415A02394_0004</name>
    <name evidence="1" type="ORF">MM415B01185_0025</name>
</gene>
<proteinExistence type="predicted"/>
<organism evidence="2">
    <name type="scientific">viral metagenome</name>
    <dbReference type="NCBI Taxonomy" id="1070528"/>
    <lineage>
        <taxon>unclassified sequences</taxon>
        <taxon>metagenomes</taxon>
        <taxon>organismal metagenomes</taxon>
    </lineage>
</organism>
<dbReference type="AlphaFoldDB" id="A0A6M3JXJ3"/>
<evidence type="ECO:0000313" key="2">
    <source>
        <dbReference type="EMBL" id="QJA73377.1"/>
    </source>
</evidence>
<reference evidence="2" key="1">
    <citation type="submission" date="2020-03" db="EMBL/GenBank/DDBJ databases">
        <title>The deep terrestrial virosphere.</title>
        <authorList>
            <person name="Holmfeldt K."/>
            <person name="Nilsson E."/>
            <person name="Simone D."/>
            <person name="Lopez-Fernandez M."/>
            <person name="Wu X."/>
            <person name="de Brujin I."/>
            <person name="Lundin D."/>
            <person name="Andersson A."/>
            <person name="Bertilsson S."/>
            <person name="Dopson M."/>
        </authorList>
    </citation>
    <scope>NUCLEOTIDE SEQUENCE</scope>
    <source>
        <strain evidence="2">MM415A02394</strain>
        <strain evidence="1">MM415B01185</strain>
    </source>
</reference>
<sequence>MNLYAALQLVYDLARENSIYPYIFIGNEELYKEALRQQDALATVRDFIENEVLPKEEE</sequence>
<protein>
    <submittedName>
        <fullName evidence="2">Uncharacterized protein</fullName>
    </submittedName>
</protein>
<name>A0A6M3JXJ3_9ZZZZ</name>
<accession>A0A6M3JXJ3</accession>
<evidence type="ECO:0000313" key="1">
    <source>
        <dbReference type="EMBL" id="QJA60091.1"/>
    </source>
</evidence>